<dbReference type="FunFam" id="3.90.550.10:FF:000252">
    <property type="entry name" value="Protein O-linked-mannose beta-1,2-N-acetylglucosaminyltransferase 1"/>
    <property type="match status" value="1"/>
</dbReference>
<comment type="pathway">
    <text evidence="2 17">Protein modification; protein glycosylation.</text>
</comment>
<evidence type="ECO:0000256" key="10">
    <source>
        <dbReference type="ARBA" id="ARBA00023034"/>
    </source>
</evidence>
<dbReference type="PANTHER" id="PTHR10468">
    <property type="entry name" value="PROTEIN O-LINKED-MANNOSE BETA-1,2-N-ACETYLGLUCOSAMINYLTRANSFERASE 1/ALPHA-1,3-MANNOSYL-GLYCOPROTEIN 2-BETA-N-ACETYLGLUCOSAMINYLTRANSFERASE"/>
    <property type="match status" value="1"/>
</dbReference>
<keyword evidence="4 17" id="KW-0328">Glycosyltransferase</keyword>
<dbReference type="InterPro" id="IPR052261">
    <property type="entry name" value="Glycosyltransferase_13"/>
</dbReference>
<keyword evidence="7 17" id="KW-0479">Metal-binding</keyword>
<comment type="function">
    <text evidence="13 17">Initiates complex N-linked carbohydrate formation. Essential for the conversion of high-mannose to hybrid and complex N-glycans.</text>
</comment>
<dbReference type="Pfam" id="PF03071">
    <property type="entry name" value="GNT-I"/>
    <property type="match status" value="1"/>
</dbReference>
<evidence type="ECO:0000256" key="11">
    <source>
        <dbReference type="ARBA" id="ARBA00023136"/>
    </source>
</evidence>
<dbReference type="GO" id="GO:0030145">
    <property type="term" value="F:manganese ion binding"/>
    <property type="evidence" value="ECO:0007669"/>
    <property type="project" value="UniProtKB-UniRule"/>
</dbReference>
<evidence type="ECO:0000256" key="15">
    <source>
        <dbReference type="ARBA" id="ARBA00041712"/>
    </source>
</evidence>
<evidence type="ECO:0000256" key="16">
    <source>
        <dbReference type="ARBA" id="ARBA00049421"/>
    </source>
</evidence>
<comment type="caution">
    <text evidence="18">The sequence shown here is derived from an EMBL/GenBank/DDBJ whole genome shotgun (WGS) entry which is preliminary data.</text>
</comment>
<accession>A0AAV2R1W1</accession>
<evidence type="ECO:0000313" key="18">
    <source>
        <dbReference type="EMBL" id="CAL4107691.1"/>
    </source>
</evidence>
<comment type="cofactor">
    <cofactor evidence="17">
        <name>Mn(2+)</name>
        <dbReference type="ChEBI" id="CHEBI:29035"/>
    </cofactor>
    <text evidence="17">The cofactor is mostly bound to the substrate.</text>
</comment>
<protein>
    <recommendedName>
        <fullName evidence="14 17">Alpha-1,3-mannosyl-glycoprotein 2-beta-N-acetylglucosaminyltransferase</fullName>
        <shortName evidence="17">GNT-I</shortName>
        <shortName evidence="17">GlcNAc-T I</shortName>
        <ecNumber evidence="14 17">2.4.1.101</ecNumber>
    </recommendedName>
    <alternativeName>
        <fullName evidence="15 17">N-glycosyl-oligosaccharide-glycoprotein N-acetylglucosaminyltransferase I</fullName>
    </alternativeName>
</protein>
<comment type="subcellular location">
    <subcellularLocation>
        <location evidence="1 17">Golgi apparatus membrane</location>
        <topology evidence="1 17">Single-pass type II membrane protein</topology>
    </subcellularLocation>
</comment>
<evidence type="ECO:0000256" key="5">
    <source>
        <dbReference type="ARBA" id="ARBA00022679"/>
    </source>
</evidence>
<dbReference type="EMBL" id="CAXKWB010013424">
    <property type="protein sequence ID" value="CAL4107691.1"/>
    <property type="molecule type" value="Genomic_DNA"/>
</dbReference>
<keyword evidence="5" id="KW-0808">Transferase</keyword>
<evidence type="ECO:0000256" key="12">
    <source>
        <dbReference type="ARBA" id="ARBA00023211"/>
    </source>
</evidence>
<dbReference type="InterPro" id="IPR029044">
    <property type="entry name" value="Nucleotide-diphossugar_trans"/>
</dbReference>
<name>A0AAV2R1W1_MEGNR</name>
<evidence type="ECO:0000256" key="7">
    <source>
        <dbReference type="ARBA" id="ARBA00022723"/>
    </source>
</evidence>
<evidence type="ECO:0000256" key="6">
    <source>
        <dbReference type="ARBA" id="ARBA00022692"/>
    </source>
</evidence>
<keyword evidence="10 17" id="KW-0333">Golgi apparatus</keyword>
<evidence type="ECO:0000313" key="19">
    <source>
        <dbReference type="Proteomes" id="UP001497623"/>
    </source>
</evidence>
<evidence type="ECO:0000256" key="2">
    <source>
        <dbReference type="ARBA" id="ARBA00004922"/>
    </source>
</evidence>
<organism evidence="18 19">
    <name type="scientific">Meganyctiphanes norvegica</name>
    <name type="common">Northern krill</name>
    <name type="synonym">Thysanopoda norvegica</name>
    <dbReference type="NCBI Taxonomy" id="48144"/>
    <lineage>
        <taxon>Eukaryota</taxon>
        <taxon>Metazoa</taxon>
        <taxon>Ecdysozoa</taxon>
        <taxon>Arthropoda</taxon>
        <taxon>Crustacea</taxon>
        <taxon>Multicrustacea</taxon>
        <taxon>Malacostraca</taxon>
        <taxon>Eumalacostraca</taxon>
        <taxon>Eucarida</taxon>
        <taxon>Euphausiacea</taxon>
        <taxon>Euphausiidae</taxon>
        <taxon>Meganyctiphanes</taxon>
    </lineage>
</organism>
<evidence type="ECO:0000256" key="4">
    <source>
        <dbReference type="ARBA" id="ARBA00022676"/>
    </source>
</evidence>
<keyword evidence="12 17" id="KW-0464">Manganese</keyword>
<dbReference type="Gene3D" id="3.10.180.20">
    <property type="entry name" value="N-Acetylglucosaminyltransferase I, Domain 2"/>
    <property type="match status" value="1"/>
</dbReference>
<proteinExistence type="inferred from homology"/>
<comment type="catalytic activity">
    <reaction evidence="16 17">
        <text>N(4)-(alpha-D-Man-(1-&gt;3)-[alpha-D-Man-(1-&gt;3)-[alpha-D-Man-(1-&gt;6)]-alpha-D-Man-(1-&gt;6)]-beta-D-Man-(1-&gt;4)-beta-D-GlcNAc-(1-&gt;4)-beta-D-GlcNAc)-L-asparaginyl-[protein] (N-glucan mannose isomer 5A1,2) + UDP-N-acetyl-alpha-D-glucosamine = N(4)-{beta-D-GlcNAc-(1-&gt;2)-alpha-D-Man-(1-&gt;3)-[alpha-D-Man-(1-&gt;3)-[alpha-D-Man-(1-&gt;6)]-alpha-D-Man-(1-&gt;6)]-beta-D-Man-(1-&gt;4)-beta-D-GlcNAc-(1-&gt;4)-beta-D-GlcNAc}-L-asparaginyl-[protein] + UDP + H(+)</text>
        <dbReference type="Rhea" id="RHEA:11456"/>
        <dbReference type="Rhea" id="RHEA-COMP:14367"/>
        <dbReference type="Rhea" id="RHEA-COMP:14368"/>
        <dbReference type="ChEBI" id="CHEBI:15378"/>
        <dbReference type="ChEBI" id="CHEBI:57705"/>
        <dbReference type="ChEBI" id="CHEBI:58223"/>
        <dbReference type="ChEBI" id="CHEBI:59087"/>
        <dbReference type="ChEBI" id="CHEBI:60625"/>
        <dbReference type="EC" id="2.4.1.101"/>
    </reaction>
</comment>
<dbReference type="Gene3D" id="3.90.550.10">
    <property type="entry name" value="Spore Coat Polysaccharide Biosynthesis Protein SpsA, Chain A"/>
    <property type="match status" value="1"/>
</dbReference>
<keyword evidence="19" id="KW-1185">Reference proteome</keyword>
<feature type="non-terminal residue" evidence="18">
    <location>
        <position position="484"/>
    </location>
</feature>
<dbReference type="GO" id="GO:0000139">
    <property type="term" value="C:Golgi membrane"/>
    <property type="evidence" value="ECO:0007669"/>
    <property type="project" value="UniProtKB-SubCell"/>
</dbReference>
<dbReference type="EC" id="2.4.1.101" evidence="14 17"/>
<keyword evidence="9" id="KW-1133">Transmembrane helix</keyword>
<dbReference type="InterPro" id="IPR004139">
    <property type="entry name" value="Glyco_trans_13"/>
</dbReference>
<evidence type="ECO:0000256" key="13">
    <source>
        <dbReference type="ARBA" id="ARBA00037706"/>
    </source>
</evidence>
<dbReference type="Proteomes" id="UP001497623">
    <property type="component" value="Unassembled WGS sequence"/>
</dbReference>
<evidence type="ECO:0000256" key="3">
    <source>
        <dbReference type="ARBA" id="ARBA00006492"/>
    </source>
</evidence>
<comment type="similarity">
    <text evidence="3 17">Belongs to the glycosyltransferase 13 family.</text>
</comment>
<evidence type="ECO:0000256" key="8">
    <source>
        <dbReference type="ARBA" id="ARBA00022968"/>
    </source>
</evidence>
<gene>
    <name evidence="18" type="ORF">MNOR_LOCUS18633</name>
</gene>
<evidence type="ECO:0000256" key="9">
    <source>
        <dbReference type="ARBA" id="ARBA00022989"/>
    </source>
</evidence>
<dbReference type="GO" id="GO:0003827">
    <property type="term" value="F:alpha-1,3-mannosylglycoprotein 2-beta-N-acetylglucosaminyltransferase activity"/>
    <property type="evidence" value="ECO:0007669"/>
    <property type="project" value="UniProtKB-UniRule"/>
</dbReference>
<dbReference type="SUPFAM" id="SSF53448">
    <property type="entry name" value="Nucleotide-diphospho-sugar transferases"/>
    <property type="match status" value="1"/>
</dbReference>
<evidence type="ECO:0000256" key="14">
    <source>
        <dbReference type="ARBA" id="ARBA00038949"/>
    </source>
</evidence>
<keyword evidence="6" id="KW-0812">Transmembrane</keyword>
<dbReference type="PANTHER" id="PTHR10468:SF0">
    <property type="entry name" value="ALPHA-1,3-MANNOSYL-GLYCOPROTEIN 2-BETA-N-ACETYLGLUCOSAMINYLTRANSFERASE"/>
    <property type="match status" value="1"/>
</dbReference>
<sequence>MDPQTRLENESTELPSKLYKLILKNEFSTTIFLKNMGKKAYIFLNIKELKNMTCFWYVIMYLLWFKGRVHTCVCGDENKFTNHTVKMDKNVLRSKHIEISVDRISKNNPRQYGNGQTYLKKLQVQTNPVSKNNVKPVGYKTLQSRKPFIPIMFIFCEKDLSHLIAYKITTVKTLIIYPLSCGYTGACSLCNTSGDLNILLKQPDLSNIEVPTKERKFKGYFMIARHYKWALDQVFHARDHEAVIIVEDDLDIAPDFYEYFLATYPILQSDPTLWCISAWNDNGKAGLVDAKNGSRLLYRTDFFPGLGWMMTRQLWEELGPKWPRSYWDDWVRAAAQRKDRSCIRPEISRTRTFGKKGVSNGLFFEKHLKYIYLNDVYVPFTKMDLTYLQKERYDPLFEREVQNSPVVSINDLKSGNLPVAKNYRLIYHTKDIFKRTTKALGLMDDFKDGVPRTSYRGVISFYFNGHRVFLAPNNNWKGYDPSWS</sequence>
<dbReference type="AlphaFoldDB" id="A0AAV2R1W1"/>
<dbReference type="FunFam" id="3.10.180.20:FF:000001">
    <property type="entry name" value="alpha-1,3-mannosyl-glycoprotein 2-beta-N-acetylglucosaminyltransferase"/>
    <property type="match status" value="1"/>
</dbReference>
<reference evidence="18 19" key="1">
    <citation type="submission" date="2024-05" db="EMBL/GenBank/DDBJ databases">
        <authorList>
            <person name="Wallberg A."/>
        </authorList>
    </citation>
    <scope>NUCLEOTIDE SEQUENCE [LARGE SCALE GENOMIC DNA]</scope>
</reference>
<dbReference type="GO" id="GO:0006487">
    <property type="term" value="P:protein N-linked glycosylation"/>
    <property type="evidence" value="ECO:0007669"/>
    <property type="project" value="TreeGrafter"/>
</dbReference>
<keyword evidence="11" id="KW-0472">Membrane</keyword>
<evidence type="ECO:0000256" key="1">
    <source>
        <dbReference type="ARBA" id="ARBA00004323"/>
    </source>
</evidence>
<evidence type="ECO:0000256" key="17">
    <source>
        <dbReference type="RuleBase" id="RU368119"/>
    </source>
</evidence>
<keyword evidence="8 17" id="KW-0735">Signal-anchor</keyword>